<dbReference type="Pfam" id="PF25179">
    <property type="entry name" value="LMF1_C"/>
    <property type="match status" value="1"/>
</dbReference>
<evidence type="ECO:0000256" key="2">
    <source>
        <dbReference type="ARBA" id="ARBA00005512"/>
    </source>
</evidence>
<keyword evidence="12" id="KW-1185">Reference proteome</keyword>
<dbReference type="AlphaFoldDB" id="A0A8T1M7D0"/>
<accession>A0A8T1M7D0</accession>
<protein>
    <recommendedName>
        <fullName evidence="8">Lipase maturation factor</fullName>
    </recommendedName>
</protein>
<evidence type="ECO:0000313" key="11">
    <source>
        <dbReference type="EMBL" id="KAG5444736.1"/>
    </source>
</evidence>
<organism evidence="11 12">
    <name type="scientific">Clonorchis sinensis</name>
    <name type="common">Chinese liver fluke</name>
    <dbReference type="NCBI Taxonomy" id="79923"/>
    <lineage>
        <taxon>Eukaryota</taxon>
        <taxon>Metazoa</taxon>
        <taxon>Spiralia</taxon>
        <taxon>Lophotrochozoa</taxon>
        <taxon>Platyhelminthes</taxon>
        <taxon>Trematoda</taxon>
        <taxon>Digenea</taxon>
        <taxon>Opisthorchiida</taxon>
        <taxon>Opisthorchiata</taxon>
        <taxon>Opisthorchiidae</taxon>
        <taxon>Clonorchis</taxon>
    </lineage>
</organism>
<evidence type="ECO:0000259" key="10">
    <source>
        <dbReference type="Pfam" id="PF25179"/>
    </source>
</evidence>
<evidence type="ECO:0000256" key="1">
    <source>
        <dbReference type="ARBA" id="ARBA00004477"/>
    </source>
</evidence>
<feature type="domain" description="Lipase maturation factor 1/2 N-terminal" evidence="9">
    <location>
        <begin position="142"/>
        <end position="302"/>
    </location>
</feature>
<dbReference type="Proteomes" id="UP000286415">
    <property type="component" value="Unassembled WGS sequence"/>
</dbReference>
<dbReference type="EMBL" id="NIRI02000056">
    <property type="protein sequence ID" value="KAG5444736.1"/>
    <property type="molecule type" value="Genomic_DNA"/>
</dbReference>
<dbReference type="InterPro" id="IPR057433">
    <property type="entry name" value="LMF1/2_C"/>
</dbReference>
<comment type="similarity">
    <text evidence="2 8">Belongs to the lipase maturation factor family.</text>
</comment>
<dbReference type="InterPro" id="IPR057434">
    <property type="entry name" value="LMF1/2_N"/>
</dbReference>
<evidence type="ECO:0000313" key="12">
    <source>
        <dbReference type="Proteomes" id="UP000286415"/>
    </source>
</evidence>
<evidence type="ECO:0000256" key="8">
    <source>
        <dbReference type="RuleBase" id="RU361229"/>
    </source>
</evidence>
<evidence type="ECO:0000256" key="7">
    <source>
        <dbReference type="ARBA" id="ARBA00023180"/>
    </source>
</evidence>
<feature type="transmembrane region" description="Helical" evidence="8">
    <location>
        <begin position="317"/>
        <end position="335"/>
    </location>
</feature>
<feature type="transmembrane region" description="Helical" evidence="8">
    <location>
        <begin position="120"/>
        <end position="141"/>
    </location>
</feature>
<reference evidence="11 12" key="2">
    <citation type="journal article" date="2021" name="Genomics">
        <title>High-quality reference genome for Clonorchis sinensis.</title>
        <authorList>
            <person name="Young N.D."/>
            <person name="Stroehlein A.J."/>
            <person name="Kinkar L."/>
            <person name="Wang T."/>
            <person name="Sohn W.M."/>
            <person name="Chang B.C.H."/>
            <person name="Kaur P."/>
            <person name="Weisz D."/>
            <person name="Dudchenko O."/>
            <person name="Aiden E.L."/>
            <person name="Korhonen P.K."/>
            <person name="Gasser R.B."/>
        </authorList>
    </citation>
    <scope>NUCLEOTIDE SEQUENCE [LARGE SCALE GENOMIC DNA]</scope>
    <source>
        <strain evidence="11">Cs-k2</strain>
    </source>
</reference>
<dbReference type="OrthoDB" id="434126at2759"/>
<dbReference type="PANTHER" id="PTHR14463:SF5">
    <property type="entry name" value="LIPASE MATURATION FACTOR 2"/>
    <property type="match status" value="1"/>
</dbReference>
<keyword evidence="7" id="KW-0325">Glycoprotein</keyword>
<feature type="transmembrane region" description="Helical" evidence="8">
    <location>
        <begin position="237"/>
        <end position="257"/>
    </location>
</feature>
<keyword evidence="4 8" id="KW-0256">Endoplasmic reticulum</keyword>
<feature type="transmembrane region" description="Helical" evidence="8">
    <location>
        <begin position="147"/>
        <end position="168"/>
    </location>
</feature>
<sequence>IVCEIFVWFPAEQASFTPMGRLHYTFTKERFLTAISFIYLFAFTSLYIQLPGLYGDNGIAPVRLLHIPKPSTVEDFIKEPNLLRLREYLKLDVYTMLEFCTLVGGILAFLAAFSEDFRTFGVFLTMWMSYFSAVKIGQVFLWFQWDIMLLEAGFIAILLAKLSAWFPVRYSASDGISLWLLRWLLFRLMFSAGVVKLTSNCPAWWGLEALHWHYQSQCIPNPVAWHAHHLPGWMHNFSVASTLIIEILLPLLFFVPLRLVRLFSFYSQLLLQGLIILTGNFNFFNLLTMALCYSLLKDEDFNTRRRKTTGISSTLSNLLSLIIIGVVLAFGGYLFNFRVTPGYTITSSVGFTKAQFNQFLTHAVNYIIYAAVALFAIQVYCSLVCALKAPTLWRKCVELAGVVVVGIIGLALLFSSFVPFANLDGQSVEKLPVSVRQIHSQLRPYHLTNGYGLFRRMTGIGGRPEVVLEGAPSVEGPWTEYHFRFKPGRVNRTPPVVIPHQPRVDWQLWFAALSQPNDHPWFYNLVYRLLQQEPDVLQLMDTSTIPANPKFVRAHLYTYYYTQPTDRSGNWWHRVQKSDYLPPVSLSSPILRTKLEESGLIGRRRSKPIDPTPLSQGLARVRSYIGQPADLTALLLVCLMLGITKCAFPNTVERRN</sequence>
<keyword evidence="6 8" id="KW-0472">Membrane</keyword>
<feature type="transmembrane region" description="Helical" evidence="8">
    <location>
        <begin position="399"/>
        <end position="421"/>
    </location>
</feature>
<keyword evidence="3 8" id="KW-0812">Transmembrane</keyword>
<gene>
    <name evidence="11" type="ORF">CSKR_203066</name>
</gene>
<dbReference type="PANTHER" id="PTHR14463">
    <property type="entry name" value="LIPASE MATURATION FACTOR"/>
    <property type="match status" value="1"/>
</dbReference>
<feature type="transmembrane region" description="Helical" evidence="8">
    <location>
        <begin position="269"/>
        <end position="296"/>
    </location>
</feature>
<proteinExistence type="inferred from homology"/>
<comment type="function">
    <text evidence="8">Involved in the maturation of specific proteins in the endoplasmic reticulum.</text>
</comment>
<evidence type="ECO:0000259" key="9">
    <source>
        <dbReference type="Pfam" id="PF06762"/>
    </source>
</evidence>
<feature type="transmembrane region" description="Helical" evidence="8">
    <location>
        <begin position="31"/>
        <end position="50"/>
    </location>
</feature>
<keyword evidence="5 8" id="KW-1133">Transmembrane helix</keyword>
<feature type="transmembrane region" description="Helical" evidence="8">
    <location>
        <begin position="93"/>
        <end position="113"/>
    </location>
</feature>
<dbReference type="Pfam" id="PF06762">
    <property type="entry name" value="LMF1"/>
    <property type="match status" value="1"/>
</dbReference>
<evidence type="ECO:0000256" key="4">
    <source>
        <dbReference type="ARBA" id="ARBA00022824"/>
    </source>
</evidence>
<feature type="domain" description="Lipase maturation factor 1/2 C-terminal" evidence="10">
    <location>
        <begin position="447"/>
        <end position="582"/>
    </location>
</feature>
<dbReference type="GO" id="GO:0051604">
    <property type="term" value="P:protein maturation"/>
    <property type="evidence" value="ECO:0007669"/>
    <property type="project" value="InterPro"/>
</dbReference>
<reference evidence="11 12" key="1">
    <citation type="journal article" date="2018" name="Biotechnol. Adv.">
        <title>Improved genomic resources and new bioinformatic workflow for the carcinogenic parasite Clonorchis sinensis: Biotechnological implications.</title>
        <authorList>
            <person name="Wang D."/>
            <person name="Korhonen P.K."/>
            <person name="Gasser R.B."/>
            <person name="Young N.D."/>
        </authorList>
    </citation>
    <scope>NUCLEOTIDE SEQUENCE [LARGE SCALE GENOMIC DNA]</scope>
    <source>
        <strain evidence="11">Cs-k2</strain>
    </source>
</reference>
<feature type="non-terminal residue" evidence="11">
    <location>
        <position position="1"/>
    </location>
</feature>
<evidence type="ECO:0000256" key="6">
    <source>
        <dbReference type="ARBA" id="ARBA00023136"/>
    </source>
</evidence>
<feature type="transmembrane region" description="Helical" evidence="8">
    <location>
        <begin position="366"/>
        <end position="387"/>
    </location>
</feature>
<name>A0A8T1M7D0_CLOSI</name>
<dbReference type="GO" id="GO:0005789">
    <property type="term" value="C:endoplasmic reticulum membrane"/>
    <property type="evidence" value="ECO:0007669"/>
    <property type="project" value="UniProtKB-SubCell"/>
</dbReference>
<dbReference type="InterPro" id="IPR009613">
    <property type="entry name" value="LMF"/>
</dbReference>
<comment type="caution">
    <text evidence="11">The sequence shown here is derived from an EMBL/GenBank/DDBJ whole genome shotgun (WGS) entry which is preliminary data.</text>
</comment>
<evidence type="ECO:0000256" key="3">
    <source>
        <dbReference type="ARBA" id="ARBA00022692"/>
    </source>
</evidence>
<evidence type="ECO:0000256" key="5">
    <source>
        <dbReference type="ARBA" id="ARBA00022989"/>
    </source>
</evidence>
<comment type="subcellular location">
    <subcellularLocation>
        <location evidence="1 8">Endoplasmic reticulum membrane</location>
        <topology evidence="1 8">Multi-pass membrane protein</topology>
    </subcellularLocation>
</comment>